<feature type="transmembrane region" description="Helical" evidence="18">
    <location>
        <begin position="58"/>
        <end position="79"/>
    </location>
</feature>
<dbReference type="AlphaFoldDB" id="A0A1J1IHX3"/>
<evidence type="ECO:0000256" key="12">
    <source>
        <dbReference type="ARBA" id="ARBA00023065"/>
    </source>
</evidence>
<evidence type="ECO:0000256" key="11">
    <source>
        <dbReference type="ARBA" id="ARBA00023053"/>
    </source>
</evidence>
<dbReference type="GO" id="GO:0001671">
    <property type="term" value="F:ATPase activator activity"/>
    <property type="evidence" value="ECO:0007669"/>
    <property type="project" value="TreeGrafter"/>
</dbReference>
<keyword evidence="7 18" id="KW-0812">Transmembrane</keyword>
<keyword evidence="16" id="KW-0739">Sodium transport</keyword>
<comment type="function">
    <text evidence="17">This is the non-catalytic component of the active enzyme, which catalyzes the hydrolysis of ATP coupled with the exchange of Na(+) and K(+) ions across the plasma membrane. The beta subunit regulates, through assembly of alpha/beta heterodimers, the number of sodium pumps transported to the plasma membrane.</text>
</comment>
<dbReference type="InterPro" id="IPR038702">
    <property type="entry name" value="Na/K_ATPase_sub_beta_sf"/>
</dbReference>
<evidence type="ECO:0000256" key="9">
    <source>
        <dbReference type="ARBA" id="ARBA00022968"/>
    </source>
</evidence>
<keyword evidence="20" id="KW-1185">Reference proteome</keyword>
<evidence type="ECO:0000313" key="19">
    <source>
        <dbReference type="EMBL" id="CRK99800.1"/>
    </source>
</evidence>
<dbReference type="GO" id="GO:0006883">
    <property type="term" value="P:intracellular sodium ion homeostasis"/>
    <property type="evidence" value="ECO:0007669"/>
    <property type="project" value="TreeGrafter"/>
</dbReference>
<evidence type="ECO:0000256" key="7">
    <source>
        <dbReference type="ARBA" id="ARBA00022692"/>
    </source>
</evidence>
<sequence>MKRNPRMGKEYNTNSMEMEQPFYVRQRPAPIPFHQFLYDSNKNTVLGRTGSSWAKIGLFYTIFYLMLAALVTGCMIVFLSTLNPRIPKWQLHESLIGTNPGLGFRPLPPEDNVESTLIWYKGTSEDQYRVWTQALDEFLEPYKKPGSIAGHGATIFNCDEDSNPPKGQVCEVKIDKLYPCVQENRYNYHRSQPCIFLKLNKIFGWVPHFYNDTQNLPDNMPEDLTKFIQDTEKTNSKKLNTIWVSCEGENPADIENIGPIHYYPMQGFPGYYYPFENAEGYLSPLVAVHFSRPITGIIINIECKAWAKNIKHDRSDRIGSVHFELLID</sequence>
<keyword evidence="11" id="KW-0915">Sodium</keyword>
<keyword evidence="14" id="KW-1015">Disulfide bond</keyword>
<dbReference type="EMBL" id="CVRI01000053">
    <property type="protein sequence ID" value="CRK99800.1"/>
    <property type="molecule type" value="Genomic_DNA"/>
</dbReference>
<comment type="similarity">
    <text evidence="2">Belongs to the X(+)/potassium ATPases subunit beta family.</text>
</comment>
<dbReference type="InterPro" id="IPR000402">
    <property type="entry name" value="Na/K_ATPase_sub_beta"/>
</dbReference>
<dbReference type="GO" id="GO:1990573">
    <property type="term" value="P:potassium ion import across plasma membrane"/>
    <property type="evidence" value="ECO:0007669"/>
    <property type="project" value="TreeGrafter"/>
</dbReference>
<evidence type="ECO:0000256" key="14">
    <source>
        <dbReference type="ARBA" id="ARBA00023157"/>
    </source>
</evidence>
<evidence type="ECO:0000256" key="4">
    <source>
        <dbReference type="ARBA" id="ARBA00022475"/>
    </source>
</evidence>
<evidence type="ECO:0000256" key="6">
    <source>
        <dbReference type="ARBA" id="ARBA00022607"/>
    </source>
</evidence>
<protein>
    <submittedName>
        <fullName evidence="19">CLUMA_CG013108, isoform A</fullName>
    </submittedName>
</protein>
<name>A0A1J1IHX3_9DIPT</name>
<dbReference type="PANTHER" id="PTHR11523">
    <property type="entry name" value="SODIUM/POTASSIUM-DEPENDENT ATPASE BETA SUBUNIT"/>
    <property type="match status" value="1"/>
</dbReference>
<dbReference type="Proteomes" id="UP000183832">
    <property type="component" value="Unassembled WGS sequence"/>
</dbReference>
<keyword evidence="9" id="KW-0735">Signal-anchor</keyword>
<evidence type="ECO:0000256" key="16">
    <source>
        <dbReference type="ARBA" id="ARBA00023201"/>
    </source>
</evidence>
<keyword evidence="8" id="KW-0630">Potassium</keyword>
<dbReference type="OrthoDB" id="5912413at2759"/>
<dbReference type="GO" id="GO:0036376">
    <property type="term" value="P:sodium ion export across plasma membrane"/>
    <property type="evidence" value="ECO:0007669"/>
    <property type="project" value="TreeGrafter"/>
</dbReference>
<dbReference type="PANTHER" id="PTHR11523:SF46">
    <property type="entry name" value="SODIUM_POTASSIUM-TRANSPORTING ATPASE SUBUNIT BETA-2"/>
    <property type="match status" value="1"/>
</dbReference>
<dbReference type="STRING" id="568069.A0A1J1IHX3"/>
<comment type="subcellular location">
    <subcellularLocation>
        <location evidence="1">Cell membrane</location>
        <topology evidence="1">Single-pass type II membrane protein</topology>
    </subcellularLocation>
</comment>
<keyword evidence="6" id="KW-0740">Sodium/potassium transport</keyword>
<evidence type="ECO:0000256" key="13">
    <source>
        <dbReference type="ARBA" id="ARBA00023136"/>
    </source>
</evidence>
<evidence type="ECO:0000256" key="2">
    <source>
        <dbReference type="ARBA" id="ARBA00005876"/>
    </source>
</evidence>
<reference evidence="19 20" key="1">
    <citation type="submission" date="2015-04" db="EMBL/GenBank/DDBJ databases">
        <authorList>
            <person name="Syromyatnikov M.Y."/>
            <person name="Popov V.N."/>
        </authorList>
    </citation>
    <scope>NUCLEOTIDE SEQUENCE [LARGE SCALE GENOMIC DNA]</scope>
</reference>
<keyword evidence="3" id="KW-0813">Transport</keyword>
<keyword evidence="10 18" id="KW-1133">Transmembrane helix</keyword>
<dbReference type="PROSITE" id="PS00390">
    <property type="entry name" value="ATPASE_NA_K_BETA_1"/>
    <property type="match status" value="1"/>
</dbReference>
<dbReference type="GO" id="GO:0005890">
    <property type="term" value="C:sodium:potassium-exchanging ATPase complex"/>
    <property type="evidence" value="ECO:0007669"/>
    <property type="project" value="InterPro"/>
</dbReference>
<evidence type="ECO:0000256" key="3">
    <source>
        <dbReference type="ARBA" id="ARBA00022448"/>
    </source>
</evidence>
<organism evidence="19 20">
    <name type="scientific">Clunio marinus</name>
    <dbReference type="NCBI Taxonomy" id="568069"/>
    <lineage>
        <taxon>Eukaryota</taxon>
        <taxon>Metazoa</taxon>
        <taxon>Ecdysozoa</taxon>
        <taxon>Arthropoda</taxon>
        <taxon>Hexapoda</taxon>
        <taxon>Insecta</taxon>
        <taxon>Pterygota</taxon>
        <taxon>Neoptera</taxon>
        <taxon>Endopterygota</taxon>
        <taxon>Diptera</taxon>
        <taxon>Nematocera</taxon>
        <taxon>Chironomoidea</taxon>
        <taxon>Chironomidae</taxon>
        <taxon>Clunio</taxon>
    </lineage>
</organism>
<evidence type="ECO:0000256" key="17">
    <source>
        <dbReference type="ARBA" id="ARBA00025540"/>
    </source>
</evidence>
<evidence type="ECO:0000256" key="8">
    <source>
        <dbReference type="ARBA" id="ARBA00022958"/>
    </source>
</evidence>
<dbReference type="Gene3D" id="2.60.40.1660">
    <property type="entry name" value="Na, k-atpase alpha subunit"/>
    <property type="match status" value="1"/>
</dbReference>
<dbReference type="Pfam" id="PF00287">
    <property type="entry name" value="Na_K-ATPase"/>
    <property type="match status" value="1"/>
</dbReference>
<keyword evidence="12" id="KW-0406">Ion transport</keyword>
<proteinExistence type="inferred from homology"/>
<accession>A0A1J1IHX3</accession>
<evidence type="ECO:0000313" key="20">
    <source>
        <dbReference type="Proteomes" id="UP000183832"/>
    </source>
</evidence>
<dbReference type="FunFam" id="2.60.40.1660:FF:000004">
    <property type="entry name" value="sodium/potassium-transporting ATPase subunit beta-2"/>
    <property type="match status" value="1"/>
</dbReference>
<evidence type="ECO:0000256" key="15">
    <source>
        <dbReference type="ARBA" id="ARBA00023180"/>
    </source>
</evidence>
<keyword evidence="15" id="KW-0325">Glycoprotein</keyword>
<dbReference type="GO" id="GO:0030007">
    <property type="term" value="P:intracellular potassium ion homeostasis"/>
    <property type="evidence" value="ECO:0007669"/>
    <property type="project" value="TreeGrafter"/>
</dbReference>
<evidence type="ECO:0000256" key="10">
    <source>
        <dbReference type="ARBA" id="ARBA00022989"/>
    </source>
</evidence>
<evidence type="ECO:0000256" key="1">
    <source>
        <dbReference type="ARBA" id="ARBA00004401"/>
    </source>
</evidence>
<gene>
    <name evidence="19" type="primary">putative Sodium</name>
    <name evidence="19" type="ORF">CLUMA_CG013108</name>
</gene>
<evidence type="ECO:0000256" key="5">
    <source>
        <dbReference type="ARBA" id="ARBA00022538"/>
    </source>
</evidence>
<keyword evidence="13 18" id="KW-0472">Membrane</keyword>
<keyword evidence="5" id="KW-0633">Potassium transport</keyword>
<evidence type="ECO:0000256" key="18">
    <source>
        <dbReference type="SAM" id="Phobius"/>
    </source>
</evidence>
<keyword evidence="4" id="KW-1003">Cell membrane</keyword>